<dbReference type="SUPFAM" id="SSF53098">
    <property type="entry name" value="Ribonuclease H-like"/>
    <property type="match status" value="1"/>
</dbReference>
<evidence type="ECO:0000313" key="1">
    <source>
        <dbReference type="EMBL" id="KIK32028.1"/>
    </source>
</evidence>
<reference evidence="2" key="2">
    <citation type="submission" date="2015-01" db="EMBL/GenBank/DDBJ databases">
        <title>Evolutionary Origins and Diversification of the Mycorrhizal Mutualists.</title>
        <authorList>
            <consortium name="DOE Joint Genome Institute"/>
            <consortium name="Mycorrhizal Genomics Consortium"/>
            <person name="Kohler A."/>
            <person name="Kuo A."/>
            <person name="Nagy L.G."/>
            <person name="Floudas D."/>
            <person name="Copeland A."/>
            <person name="Barry K.W."/>
            <person name="Cichocki N."/>
            <person name="Veneault-Fourrey C."/>
            <person name="LaButti K."/>
            <person name="Lindquist E.A."/>
            <person name="Lipzen A."/>
            <person name="Lundell T."/>
            <person name="Morin E."/>
            <person name="Murat C."/>
            <person name="Riley R."/>
            <person name="Ohm R."/>
            <person name="Sun H."/>
            <person name="Tunlid A."/>
            <person name="Henrissat B."/>
            <person name="Grigoriev I.V."/>
            <person name="Hibbett D.S."/>
            <person name="Martin F."/>
        </authorList>
    </citation>
    <scope>NUCLEOTIDE SEQUENCE [LARGE SCALE GENOMIC DNA]</scope>
    <source>
        <strain evidence="2">UH-Slu-Lm8-n1</strain>
    </source>
</reference>
<proteinExistence type="predicted"/>
<name>A0A0D0AJC1_9AGAM</name>
<organism evidence="1 2">
    <name type="scientific">Suillus luteus UH-Slu-Lm8-n1</name>
    <dbReference type="NCBI Taxonomy" id="930992"/>
    <lineage>
        <taxon>Eukaryota</taxon>
        <taxon>Fungi</taxon>
        <taxon>Dikarya</taxon>
        <taxon>Basidiomycota</taxon>
        <taxon>Agaricomycotina</taxon>
        <taxon>Agaricomycetes</taxon>
        <taxon>Agaricomycetidae</taxon>
        <taxon>Boletales</taxon>
        <taxon>Suillineae</taxon>
        <taxon>Suillaceae</taxon>
        <taxon>Suillus</taxon>
    </lineage>
</organism>
<keyword evidence="2" id="KW-1185">Reference proteome</keyword>
<reference evidence="1 2" key="1">
    <citation type="submission" date="2014-04" db="EMBL/GenBank/DDBJ databases">
        <authorList>
            <consortium name="DOE Joint Genome Institute"/>
            <person name="Kuo A."/>
            <person name="Ruytinx J."/>
            <person name="Rineau F."/>
            <person name="Colpaert J."/>
            <person name="Kohler A."/>
            <person name="Nagy L.G."/>
            <person name="Floudas D."/>
            <person name="Copeland A."/>
            <person name="Barry K.W."/>
            <person name="Cichocki N."/>
            <person name="Veneault-Fourrey C."/>
            <person name="LaButti K."/>
            <person name="Lindquist E.A."/>
            <person name="Lipzen A."/>
            <person name="Lundell T."/>
            <person name="Morin E."/>
            <person name="Murat C."/>
            <person name="Sun H."/>
            <person name="Tunlid A."/>
            <person name="Henrissat B."/>
            <person name="Grigoriev I.V."/>
            <person name="Hibbett D.S."/>
            <person name="Martin F."/>
            <person name="Nordberg H.P."/>
            <person name="Cantor M.N."/>
            <person name="Hua S.X."/>
        </authorList>
    </citation>
    <scope>NUCLEOTIDE SEQUENCE [LARGE SCALE GENOMIC DNA]</scope>
    <source>
        <strain evidence="1 2">UH-Slu-Lm8-n1</strain>
    </source>
</reference>
<gene>
    <name evidence="1" type="ORF">CY34DRAFT_65804</name>
</gene>
<dbReference type="AlphaFoldDB" id="A0A0D0AJC1"/>
<evidence type="ECO:0000313" key="2">
    <source>
        <dbReference type="Proteomes" id="UP000054485"/>
    </source>
</evidence>
<dbReference type="InParanoid" id="A0A0D0AJC1"/>
<feature type="non-terminal residue" evidence="1">
    <location>
        <position position="123"/>
    </location>
</feature>
<accession>A0A0D0AJC1</accession>
<dbReference type="Proteomes" id="UP000054485">
    <property type="component" value="Unassembled WGS sequence"/>
</dbReference>
<feature type="non-terminal residue" evidence="1">
    <location>
        <position position="1"/>
    </location>
</feature>
<dbReference type="InterPro" id="IPR012337">
    <property type="entry name" value="RNaseH-like_sf"/>
</dbReference>
<protein>
    <submittedName>
        <fullName evidence="1">Uncharacterized protein</fullName>
    </submittedName>
</protein>
<dbReference type="EMBL" id="KN836456">
    <property type="protein sequence ID" value="KIK32028.1"/>
    <property type="molecule type" value="Genomic_DNA"/>
</dbReference>
<dbReference type="HOGENOM" id="CLU_164462_0_0_1"/>
<sequence>SQPTQLLIDMKVRWSLTFIMLNHAETNKDHVDTFVYEMGRQEWNLTRRAKIDFLQLSATEWMHVGQFADLLSYADVAQQAFSSEKGSTLHLAIPALETLHKTWSSRAERAKYARFAPALTAAV</sequence>
<dbReference type="OrthoDB" id="2690041at2759"/>